<proteinExistence type="predicted"/>
<dbReference type="EMBL" id="LSTV01000005">
    <property type="protein sequence ID" value="OAH48724.1"/>
    <property type="molecule type" value="Genomic_DNA"/>
</dbReference>
<name>A0A177K6E3_9MICO</name>
<protein>
    <submittedName>
        <fullName evidence="1">Uncharacterized protein</fullName>
    </submittedName>
</protein>
<accession>A0A177K6E3</accession>
<reference evidence="1 2" key="1">
    <citation type="submission" date="2016-02" db="EMBL/GenBank/DDBJ databases">
        <authorList>
            <person name="Wen L."/>
            <person name="He K."/>
            <person name="Yang H."/>
        </authorList>
    </citation>
    <scope>NUCLEOTIDE SEQUENCE [LARGE SCALE GENOMIC DNA]</scope>
    <source>
        <strain evidence="1 2">CD11_3</strain>
    </source>
</reference>
<evidence type="ECO:0000313" key="1">
    <source>
        <dbReference type="EMBL" id="OAH48724.1"/>
    </source>
</evidence>
<dbReference type="AlphaFoldDB" id="A0A177K6E3"/>
<dbReference type="RefSeq" id="WP_064003504.1">
    <property type="nucleotide sequence ID" value="NZ_LSTV01000005.1"/>
</dbReference>
<sequence length="99" mass="11421">MNDITLTTDFLRRSTEAMLNWIEQNVGETVTLEMDEFWWVPSDAAYEMSRDPRELTIGSIRDCVEFVQRGVLDDEIPIGYGFVWLAQIFRAVGDQVSGR</sequence>
<comment type="caution">
    <text evidence="1">The sequence shown here is derived from an EMBL/GenBank/DDBJ whole genome shotgun (WGS) entry which is preliminary data.</text>
</comment>
<dbReference type="OrthoDB" id="5521008at2"/>
<dbReference type="Proteomes" id="UP000076998">
    <property type="component" value="Unassembled WGS sequence"/>
</dbReference>
<evidence type="ECO:0000313" key="2">
    <source>
        <dbReference type="Proteomes" id="UP000076998"/>
    </source>
</evidence>
<organism evidence="1 2">
    <name type="scientific">Microbacterium oleivorans</name>
    <dbReference type="NCBI Taxonomy" id="273677"/>
    <lineage>
        <taxon>Bacteria</taxon>
        <taxon>Bacillati</taxon>
        <taxon>Actinomycetota</taxon>
        <taxon>Actinomycetes</taxon>
        <taxon>Micrococcales</taxon>
        <taxon>Microbacteriaceae</taxon>
        <taxon>Microbacterium</taxon>
    </lineage>
</organism>
<gene>
    <name evidence="1" type="ORF">AYL44_11820</name>
</gene>